<feature type="compositionally biased region" description="Gly residues" evidence="8">
    <location>
        <begin position="27"/>
        <end position="37"/>
    </location>
</feature>
<feature type="region of interest" description="Disordered" evidence="8">
    <location>
        <begin position="21"/>
        <end position="58"/>
    </location>
</feature>
<feature type="region of interest" description="Disordered" evidence="8">
    <location>
        <begin position="471"/>
        <end position="496"/>
    </location>
</feature>
<dbReference type="Pfam" id="PF24467">
    <property type="entry name" value="ARM_FBXO47"/>
    <property type="match status" value="1"/>
</dbReference>
<comment type="subcellular location">
    <subcellularLocation>
        <location evidence="1">Membrane</location>
        <topology evidence="1">Single-pass type I membrane protein</topology>
    </subcellularLocation>
</comment>
<dbReference type="InterPro" id="IPR031152">
    <property type="entry name" value="PLXDC"/>
</dbReference>
<feature type="domain" description="F-box" evidence="10">
    <location>
        <begin position="500"/>
        <end position="550"/>
    </location>
</feature>
<dbReference type="InterPro" id="IPR056622">
    <property type="entry name" value="ARM_FBXO47"/>
</dbReference>
<dbReference type="CDD" id="cd22112">
    <property type="entry name" value="F-box_FBXO47"/>
    <property type="match status" value="1"/>
</dbReference>
<keyword evidence="7" id="KW-0325">Glycoprotein</keyword>
<keyword evidence="12" id="KW-1185">Reference proteome</keyword>
<dbReference type="Pfam" id="PF00646">
    <property type="entry name" value="F-box"/>
    <property type="match status" value="1"/>
</dbReference>
<dbReference type="PROSITE" id="PS50181">
    <property type="entry name" value="FBOX"/>
    <property type="match status" value="1"/>
</dbReference>
<dbReference type="Pfam" id="PF01437">
    <property type="entry name" value="PSI"/>
    <property type="match status" value="1"/>
</dbReference>
<dbReference type="InterPro" id="IPR002165">
    <property type="entry name" value="Plexin_repeat"/>
</dbReference>
<keyword evidence="6" id="KW-0472">Membrane</keyword>
<name>A0ABN8YRW1_RANTA</name>
<evidence type="ECO:0000256" key="7">
    <source>
        <dbReference type="ARBA" id="ARBA00023180"/>
    </source>
</evidence>
<organism evidence="11 12">
    <name type="scientific">Rangifer tarandus platyrhynchus</name>
    <name type="common">Svalbard reindeer</name>
    <dbReference type="NCBI Taxonomy" id="3082113"/>
    <lineage>
        <taxon>Eukaryota</taxon>
        <taxon>Metazoa</taxon>
        <taxon>Chordata</taxon>
        <taxon>Craniata</taxon>
        <taxon>Vertebrata</taxon>
        <taxon>Euteleostomi</taxon>
        <taxon>Mammalia</taxon>
        <taxon>Eutheria</taxon>
        <taxon>Laurasiatheria</taxon>
        <taxon>Artiodactyla</taxon>
        <taxon>Ruminantia</taxon>
        <taxon>Pecora</taxon>
        <taxon>Cervidae</taxon>
        <taxon>Odocoileinae</taxon>
        <taxon>Rangifer</taxon>
    </lineage>
</organism>
<dbReference type="InterPro" id="IPR036047">
    <property type="entry name" value="F-box-like_dom_sf"/>
</dbReference>
<evidence type="ECO:0000256" key="1">
    <source>
        <dbReference type="ARBA" id="ARBA00004479"/>
    </source>
</evidence>
<evidence type="ECO:0000256" key="3">
    <source>
        <dbReference type="ARBA" id="ARBA00022692"/>
    </source>
</evidence>
<protein>
    <recommendedName>
        <fullName evidence="10">F-box domain-containing protein</fullName>
    </recommendedName>
</protein>
<evidence type="ECO:0000256" key="5">
    <source>
        <dbReference type="ARBA" id="ARBA00022989"/>
    </source>
</evidence>
<accession>A0ABN8YRW1</accession>
<keyword evidence="5" id="KW-1133">Transmembrane helix</keyword>
<reference evidence="11" key="1">
    <citation type="submission" date="2023-04" db="EMBL/GenBank/DDBJ databases">
        <authorList>
            <consortium name="ELIXIR-Norway"/>
        </authorList>
    </citation>
    <scope>NUCLEOTIDE SEQUENCE [LARGE SCALE GENOMIC DNA]</scope>
</reference>
<evidence type="ECO:0000256" key="9">
    <source>
        <dbReference type="SAM" id="SignalP"/>
    </source>
</evidence>
<keyword evidence="3" id="KW-0812">Transmembrane</keyword>
<dbReference type="InterPro" id="IPR001810">
    <property type="entry name" value="F-box_dom"/>
</dbReference>
<evidence type="ECO:0000256" key="6">
    <source>
        <dbReference type="ARBA" id="ARBA00023136"/>
    </source>
</evidence>
<evidence type="ECO:0000313" key="11">
    <source>
        <dbReference type="EMBL" id="CAI9163317.1"/>
    </source>
</evidence>
<keyword evidence="4 9" id="KW-0732">Signal</keyword>
<feature type="signal peptide" evidence="9">
    <location>
        <begin position="1"/>
        <end position="18"/>
    </location>
</feature>
<feature type="region of interest" description="Disordered" evidence="8">
    <location>
        <begin position="358"/>
        <end position="377"/>
    </location>
</feature>
<evidence type="ECO:0000259" key="10">
    <source>
        <dbReference type="PROSITE" id="PS50181"/>
    </source>
</evidence>
<feature type="chain" id="PRO_5046687464" description="F-box domain-containing protein" evidence="9">
    <location>
        <begin position="19"/>
        <end position="909"/>
    </location>
</feature>
<gene>
    <name evidence="11" type="ORF">MRATA1EN1_LOCUS12279</name>
</gene>
<dbReference type="EMBL" id="OX459957">
    <property type="protein sequence ID" value="CAI9163317.1"/>
    <property type="molecule type" value="Genomic_DNA"/>
</dbReference>
<dbReference type="Proteomes" id="UP001176941">
    <property type="component" value="Chromosome 21"/>
</dbReference>
<dbReference type="PANTHER" id="PTHR13055">
    <property type="entry name" value="TUMOR ENDOTHELIAL MARKER 7 RELATED"/>
    <property type="match status" value="1"/>
</dbReference>
<feature type="compositionally biased region" description="Low complexity" evidence="8">
    <location>
        <begin position="365"/>
        <end position="377"/>
    </location>
</feature>
<dbReference type="PANTHER" id="PTHR13055:SF10">
    <property type="entry name" value="PLEXIN DOMAIN-CONTAINING PROTEIN 1"/>
    <property type="match status" value="1"/>
</dbReference>
<evidence type="ECO:0000256" key="2">
    <source>
        <dbReference type="ARBA" id="ARBA00010297"/>
    </source>
</evidence>
<evidence type="ECO:0000313" key="12">
    <source>
        <dbReference type="Proteomes" id="UP001176941"/>
    </source>
</evidence>
<dbReference type="SUPFAM" id="SSF81383">
    <property type="entry name" value="F-box domain"/>
    <property type="match status" value="1"/>
</dbReference>
<sequence>MRAEFWLLVLVLREAARALSPQPGAGQDAGQGSGGATQGTAWGWNRRAGESPGQVSELDRTQLSQDLGGGTLAIDKLPDNGTRVVEDNHSYYMSRLYGPSEPRSQELWVDVTKANQSQVKVHRILSNTHRQASRVVLSFDFPFYGHPLRQITIATGGFIFMGDVVHRMLTATQYVAPLMANFNPGYSDNSTVAYFDNGTVFVVQWDHVYLQGREDRGSFTFQAALHQDGRIVFSYKEIPIPVLEISSSQHPVKAGLSDAFMILNPSPDVPESRRRTIFEYHRVELDPSKVTSTSAVEFTPLPTCLQHRSCDACMSSDLTFNCSWCHVLQRCSSGFDRYRQEWLAYGCAQEAEGRTCEDFQDEDSYSSSPDSSFSPFDADLTTTSSSLFIDSLTTEDDTKVNPYAGGDGLQSNLAPKTTGSPVHLGTIVGIVLAVLLVASIILAGIYINGHPTSNAALFFIERRPHHWPAMKFRNHPSHSTYTEVEPSGQEKEDSQPLSTLGNFKALPVEIFQIILKYLSVKDISMLSMVSKTVSQHIINYISTSSGSKRLLLQDFHDPELPDREDTTILDHYRSLGLLFKRCTLLLPTKDRLKYIHKILADVSCFKFNGCASPLQCVGLLCYGIFLQTLTAGWDELECHRVYNFLCELTNLSRKMQTAVCSKPGSARKLELRIRLFCRNVLLDHWIHRSDSAFWLTCILKPWPMVNQARLLYIIFGPISPQDGQVVWQKMIEEPTDESCLKGLADAIKLLYDTGTKEWTADDVISLVDELSVVPREWLLENNARLLILSGNNICFTFMASKAVNGRTIELARLIVFLALVCEKELYCMDWAVKMMQRVCKVFSTPVERNNFLQSVANAFACAIMEMLQSVMSGDGDDDDRSFMNLFHLVQAQASFHKEVLYLTMNVLSS</sequence>
<evidence type="ECO:0000256" key="4">
    <source>
        <dbReference type="ARBA" id="ARBA00022729"/>
    </source>
</evidence>
<proteinExistence type="inferred from homology"/>
<evidence type="ECO:0000256" key="8">
    <source>
        <dbReference type="SAM" id="MobiDB-lite"/>
    </source>
</evidence>
<comment type="similarity">
    <text evidence="2">Belongs to the plexin family.</text>
</comment>